<protein>
    <submittedName>
        <fullName evidence="1">Uncharacterized protein</fullName>
    </submittedName>
</protein>
<organism evidence="1">
    <name type="scientific">marine sediment metagenome</name>
    <dbReference type="NCBI Taxonomy" id="412755"/>
    <lineage>
        <taxon>unclassified sequences</taxon>
        <taxon>metagenomes</taxon>
        <taxon>ecological metagenomes</taxon>
    </lineage>
</organism>
<feature type="non-terminal residue" evidence="1">
    <location>
        <position position="1"/>
    </location>
</feature>
<name>X1DAG0_9ZZZZ</name>
<proteinExistence type="predicted"/>
<dbReference type="AlphaFoldDB" id="X1DAG0"/>
<comment type="caution">
    <text evidence="1">The sequence shown here is derived from an EMBL/GenBank/DDBJ whole genome shotgun (WGS) entry which is preliminary data.</text>
</comment>
<dbReference type="EMBL" id="BART01031766">
    <property type="protein sequence ID" value="GAH17242.1"/>
    <property type="molecule type" value="Genomic_DNA"/>
</dbReference>
<accession>X1DAG0</accession>
<gene>
    <name evidence="1" type="ORF">S01H4_55099</name>
</gene>
<reference evidence="1" key="1">
    <citation type="journal article" date="2014" name="Front. Microbiol.">
        <title>High frequency of phylogenetically diverse reductive dehalogenase-homologous genes in deep subseafloor sedimentary metagenomes.</title>
        <authorList>
            <person name="Kawai M."/>
            <person name="Futagami T."/>
            <person name="Toyoda A."/>
            <person name="Takaki Y."/>
            <person name="Nishi S."/>
            <person name="Hori S."/>
            <person name="Arai W."/>
            <person name="Tsubouchi T."/>
            <person name="Morono Y."/>
            <person name="Uchiyama I."/>
            <person name="Ito T."/>
            <person name="Fujiyama A."/>
            <person name="Inagaki F."/>
            <person name="Takami H."/>
        </authorList>
    </citation>
    <scope>NUCLEOTIDE SEQUENCE</scope>
    <source>
        <strain evidence="1">Expedition CK06-06</strain>
    </source>
</reference>
<sequence length="72" mass="8318">DRLILLNQVSVDPLFKCTISLLNTYSLVSNQYQKIQKNVRSGKDYLHLDQYKQDLITNILEFSLDSIGDTLL</sequence>
<evidence type="ECO:0000313" key="1">
    <source>
        <dbReference type="EMBL" id="GAH17242.1"/>
    </source>
</evidence>